<evidence type="ECO:0000256" key="2">
    <source>
        <dbReference type="ARBA" id="ARBA00023163"/>
    </source>
</evidence>
<dbReference type="InterPro" id="IPR009057">
    <property type="entry name" value="Homeodomain-like_sf"/>
</dbReference>
<dbReference type="EMBL" id="JAMTCK010000020">
    <property type="protein sequence ID" value="MCP2169760.1"/>
    <property type="molecule type" value="Genomic_DNA"/>
</dbReference>
<keyword evidence="2" id="KW-0804">Transcription</keyword>
<dbReference type="InterPro" id="IPR002818">
    <property type="entry name" value="DJ-1/PfpI"/>
</dbReference>
<gene>
    <name evidence="5" type="ORF">LX83_006646</name>
</gene>
<evidence type="ECO:0000259" key="4">
    <source>
        <dbReference type="PROSITE" id="PS01124"/>
    </source>
</evidence>
<feature type="domain" description="HTH araC/xylS-type" evidence="4">
    <location>
        <begin position="219"/>
        <end position="317"/>
    </location>
</feature>
<dbReference type="Gene3D" id="3.40.50.880">
    <property type="match status" value="1"/>
</dbReference>
<dbReference type="SMART" id="SM00342">
    <property type="entry name" value="HTH_ARAC"/>
    <property type="match status" value="1"/>
</dbReference>
<dbReference type="Gene3D" id="1.10.10.60">
    <property type="entry name" value="Homeodomain-like"/>
    <property type="match status" value="1"/>
</dbReference>
<dbReference type="GO" id="GO:0003700">
    <property type="term" value="F:DNA-binding transcription factor activity"/>
    <property type="evidence" value="ECO:0007669"/>
    <property type="project" value="InterPro"/>
</dbReference>
<evidence type="ECO:0000313" key="5">
    <source>
        <dbReference type="EMBL" id="MCP2169760.1"/>
    </source>
</evidence>
<dbReference type="Pfam" id="PF01965">
    <property type="entry name" value="DJ-1_PfpI"/>
    <property type="match status" value="1"/>
</dbReference>
<evidence type="ECO:0000256" key="1">
    <source>
        <dbReference type="ARBA" id="ARBA00023015"/>
    </source>
</evidence>
<dbReference type="AlphaFoldDB" id="A0AAE3KJL3"/>
<evidence type="ECO:0000256" key="3">
    <source>
        <dbReference type="SAM" id="MobiDB-lite"/>
    </source>
</evidence>
<dbReference type="CDD" id="cd03137">
    <property type="entry name" value="GATase1_AraC_1"/>
    <property type="match status" value="1"/>
</dbReference>
<reference evidence="5" key="1">
    <citation type="submission" date="2022-06" db="EMBL/GenBank/DDBJ databases">
        <title>Genomic Encyclopedia of Archaeal and Bacterial Type Strains, Phase II (KMG-II): from individual species to whole genera.</title>
        <authorList>
            <person name="Goeker M."/>
        </authorList>
    </citation>
    <scope>NUCLEOTIDE SEQUENCE</scope>
    <source>
        <strain evidence="5">DSM 43935</strain>
    </source>
</reference>
<organism evidence="5 6">
    <name type="scientific">Goodfellowiella coeruleoviolacea</name>
    <dbReference type="NCBI Taxonomy" id="334858"/>
    <lineage>
        <taxon>Bacteria</taxon>
        <taxon>Bacillati</taxon>
        <taxon>Actinomycetota</taxon>
        <taxon>Actinomycetes</taxon>
        <taxon>Pseudonocardiales</taxon>
        <taxon>Pseudonocardiaceae</taxon>
        <taxon>Goodfellowiella</taxon>
    </lineage>
</organism>
<keyword evidence="6" id="KW-1185">Reference proteome</keyword>
<dbReference type="GO" id="GO:0043565">
    <property type="term" value="F:sequence-specific DNA binding"/>
    <property type="evidence" value="ECO:0007669"/>
    <property type="project" value="InterPro"/>
</dbReference>
<dbReference type="PANTHER" id="PTHR43130">
    <property type="entry name" value="ARAC-FAMILY TRANSCRIPTIONAL REGULATOR"/>
    <property type="match status" value="1"/>
</dbReference>
<dbReference type="RefSeq" id="WP_253779010.1">
    <property type="nucleotide sequence ID" value="NZ_JAMTCK010000020.1"/>
</dbReference>
<comment type="caution">
    <text evidence="5">The sequence shown here is derived from an EMBL/GenBank/DDBJ whole genome shotgun (WGS) entry which is preliminary data.</text>
</comment>
<protein>
    <submittedName>
        <fullName evidence="5">Transcriptional regulator, AraC family with amidase-like domain</fullName>
    </submittedName>
</protein>
<feature type="region of interest" description="Disordered" evidence="3">
    <location>
        <begin position="324"/>
        <end position="344"/>
    </location>
</feature>
<dbReference type="Proteomes" id="UP001206128">
    <property type="component" value="Unassembled WGS sequence"/>
</dbReference>
<evidence type="ECO:0000313" key="6">
    <source>
        <dbReference type="Proteomes" id="UP001206128"/>
    </source>
</evidence>
<dbReference type="InterPro" id="IPR052158">
    <property type="entry name" value="INH-QAR"/>
</dbReference>
<dbReference type="SUPFAM" id="SSF52317">
    <property type="entry name" value="Class I glutamine amidotransferase-like"/>
    <property type="match status" value="1"/>
</dbReference>
<dbReference type="SUPFAM" id="SSF46689">
    <property type="entry name" value="Homeodomain-like"/>
    <property type="match status" value="2"/>
</dbReference>
<dbReference type="InterPro" id="IPR018060">
    <property type="entry name" value="HTH_AraC"/>
</dbReference>
<sequence>MADDSRRTVSVLAYDGMTAFEMGIVTEVFGLLWPDSERPWYRLTICAEQARPVRVTGGATLHTRYGLDTLASADTVVIPSVKDVAVPPSRELVTALRRAHERGARVVSICSGAFALAAAGLLDDRPATTHWRYAAELQRRHPRVRVDPNPLYVDDGDVLTSAGCAAGLDLCLHLVRKDFGAEVANRVARNMVVPPHRDGGQAQYIASPVAACPGDDRIARSMAWALEHLNTPITVPELARRAALSERSYLRHFTRATGTTPSRWLISQRVQASLALLESTDTPIEEIAAAVGFDTAATYRHHFTRALHTAPTAYRRTFRNRARLTGAAPEVTPAGRVSGAGRGR</sequence>
<name>A0AAE3KJL3_9PSEU</name>
<keyword evidence="1" id="KW-0805">Transcription regulation</keyword>
<dbReference type="PROSITE" id="PS01124">
    <property type="entry name" value="HTH_ARAC_FAMILY_2"/>
    <property type="match status" value="1"/>
</dbReference>
<dbReference type="Pfam" id="PF12833">
    <property type="entry name" value="HTH_18"/>
    <property type="match status" value="1"/>
</dbReference>
<dbReference type="PANTHER" id="PTHR43130:SF3">
    <property type="entry name" value="HTH-TYPE TRANSCRIPTIONAL REGULATOR RV1931C"/>
    <property type="match status" value="1"/>
</dbReference>
<dbReference type="InterPro" id="IPR029062">
    <property type="entry name" value="Class_I_gatase-like"/>
</dbReference>
<proteinExistence type="predicted"/>
<accession>A0AAE3KJL3</accession>